<dbReference type="InterPro" id="IPR025724">
    <property type="entry name" value="GAG-pre-integrase_dom"/>
</dbReference>
<protein>
    <submittedName>
        <fullName evidence="4">Putative ribonuclease H-like domain-containing protein</fullName>
    </submittedName>
</protein>
<accession>A0A699I705</accession>
<keyword evidence="1" id="KW-0863">Zinc-finger</keyword>
<evidence type="ECO:0000256" key="2">
    <source>
        <dbReference type="SAM" id="MobiDB-lite"/>
    </source>
</evidence>
<evidence type="ECO:0000256" key="1">
    <source>
        <dbReference type="PROSITE-ProRule" id="PRU00047"/>
    </source>
</evidence>
<feature type="domain" description="CCHC-type" evidence="3">
    <location>
        <begin position="110"/>
        <end position="126"/>
    </location>
</feature>
<dbReference type="InterPro" id="IPR001878">
    <property type="entry name" value="Znf_CCHC"/>
</dbReference>
<dbReference type="SMART" id="SM00343">
    <property type="entry name" value="ZnF_C2HC"/>
    <property type="match status" value="1"/>
</dbReference>
<proteinExistence type="predicted"/>
<gene>
    <name evidence="4" type="ORF">Tci_492756</name>
</gene>
<keyword evidence="1" id="KW-0862">Zinc</keyword>
<dbReference type="Gene3D" id="4.10.60.10">
    <property type="entry name" value="Zinc finger, CCHC-type"/>
    <property type="match status" value="1"/>
</dbReference>
<dbReference type="SUPFAM" id="SSF57756">
    <property type="entry name" value="Retrovirus zinc finger-like domains"/>
    <property type="match status" value="1"/>
</dbReference>
<dbReference type="Pfam" id="PF00098">
    <property type="entry name" value="zf-CCHC"/>
    <property type="match status" value="1"/>
</dbReference>
<feature type="compositionally biased region" description="Basic and acidic residues" evidence="2">
    <location>
        <begin position="143"/>
        <end position="156"/>
    </location>
</feature>
<dbReference type="Pfam" id="PF13976">
    <property type="entry name" value="gag_pre-integrs"/>
    <property type="match status" value="1"/>
</dbReference>
<name>A0A699I705_TANCI</name>
<sequence length="594" mass="66122">IDNLDIDDLYNNLKVYEADIKGSPRSSSNSQNAAFVSTESTSSANELNVAYSVSTATGLSSQAQGSSSYADELMFLFFTNQSSSPQLDNEDLEQIDQDDLEEMDLKWQVKCFNCHRRGHFSRDCRSAKNSRNRSRDAGNTGYRGKDNGKRPAKQEDEKALVVQDGLGYDSPFNEKEVLDIKEEEVTETVFDNRSSDEENSLANDRFKISEGYHVVPPSLTGNYMPPKSDVSFAGLDDSIYKLKISETVASLIKDEKDAPETSTVCVEKPKEDSFIFTRSGKIPVSAAKPKAAASTSAAKPVNTAGPKQSVNFLKSESTFHKSHSPIRRSFYSATTHSRRNSTERVNIVGSKAVSAVKGNGGHPHQALKNKGIVDSRCSRNMTGNKAYLADYQEINDGGFVAFGSSKGKITGKGNFRTEKLDFDDVYFVNKLQFNLFSVSQMCDKKNSVLLTETECLVLSPNFKLLDESQVLLRLPRQSNMCSFDLQNVVSFEDLTCLFAKASIDESNLWHRRLGHVNVKTMNKLVKRNLVKGLPLKIFENDHTCVACQKRKQHKATCKAKLVSSVSQPLQILHMNLFGPTSIMSYLVFFITEHH</sequence>
<comment type="caution">
    <text evidence="4">The sequence shown here is derived from an EMBL/GenBank/DDBJ whole genome shotgun (WGS) entry which is preliminary data.</text>
</comment>
<evidence type="ECO:0000259" key="3">
    <source>
        <dbReference type="PROSITE" id="PS50158"/>
    </source>
</evidence>
<dbReference type="GO" id="GO:0008270">
    <property type="term" value="F:zinc ion binding"/>
    <property type="evidence" value="ECO:0007669"/>
    <property type="project" value="UniProtKB-KW"/>
</dbReference>
<dbReference type="AlphaFoldDB" id="A0A699I705"/>
<dbReference type="GO" id="GO:0003676">
    <property type="term" value="F:nucleic acid binding"/>
    <property type="evidence" value="ECO:0007669"/>
    <property type="project" value="InterPro"/>
</dbReference>
<organism evidence="4">
    <name type="scientific">Tanacetum cinerariifolium</name>
    <name type="common">Dalmatian daisy</name>
    <name type="synonym">Chrysanthemum cinerariifolium</name>
    <dbReference type="NCBI Taxonomy" id="118510"/>
    <lineage>
        <taxon>Eukaryota</taxon>
        <taxon>Viridiplantae</taxon>
        <taxon>Streptophyta</taxon>
        <taxon>Embryophyta</taxon>
        <taxon>Tracheophyta</taxon>
        <taxon>Spermatophyta</taxon>
        <taxon>Magnoliopsida</taxon>
        <taxon>eudicotyledons</taxon>
        <taxon>Gunneridae</taxon>
        <taxon>Pentapetalae</taxon>
        <taxon>asterids</taxon>
        <taxon>campanulids</taxon>
        <taxon>Asterales</taxon>
        <taxon>Asteraceae</taxon>
        <taxon>Asteroideae</taxon>
        <taxon>Anthemideae</taxon>
        <taxon>Anthemidinae</taxon>
        <taxon>Tanacetum</taxon>
    </lineage>
</organism>
<dbReference type="InterPro" id="IPR036875">
    <property type="entry name" value="Znf_CCHC_sf"/>
</dbReference>
<feature type="non-terminal residue" evidence="4">
    <location>
        <position position="1"/>
    </location>
</feature>
<dbReference type="PROSITE" id="PS50158">
    <property type="entry name" value="ZF_CCHC"/>
    <property type="match status" value="1"/>
</dbReference>
<dbReference type="Pfam" id="PF22936">
    <property type="entry name" value="Pol_BBD"/>
    <property type="match status" value="1"/>
</dbReference>
<dbReference type="InterPro" id="IPR054722">
    <property type="entry name" value="PolX-like_BBD"/>
</dbReference>
<evidence type="ECO:0000313" key="4">
    <source>
        <dbReference type="EMBL" id="GEZ20783.1"/>
    </source>
</evidence>
<reference evidence="4" key="1">
    <citation type="journal article" date="2019" name="Sci. Rep.">
        <title>Draft genome of Tanacetum cinerariifolium, the natural source of mosquito coil.</title>
        <authorList>
            <person name="Yamashiro T."/>
            <person name="Shiraishi A."/>
            <person name="Satake H."/>
            <person name="Nakayama K."/>
        </authorList>
    </citation>
    <scope>NUCLEOTIDE SEQUENCE</scope>
</reference>
<dbReference type="EMBL" id="BKCJ010252414">
    <property type="protein sequence ID" value="GEZ20783.1"/>
    <property type="molecule type" value="Genomic_DNA"/>
</dbReference>
<feature type="region of interest" description="Disordered" evidence="2">
    <location>
        <begin position="123"/>
        <end position="156"/>
    </location>
</feature>
<keyword evidence="1" id="KW-0479">Metal-binding</keyword>